<feature type="compositionally biased region" description="Low complexity" evidence="1">
    <location>
        <begin position="519"/>
        <end position="531"/>
    </location>
</feature>
<evidence type="ECO:0000313" key="4">
    <source>
        <dbReference type="Proteomes" id="UP000027265"/>
    </source>
</evidence>
<protein>
    <submittedName>
        <fullName evidence="3">Uncharacterized protein</fullName>
    </submittedName>
</protein>
<dbReference type="Proteomes" id="UP000027265">
    <property type="component" value="Unassembled WGS sequence"/>
</dbReference>
<keyword evidence="4" id="KW-1185">Reference proteome</keyword>
<feature type="compositionally biased region" description="Pro residues" evidence="1">
    <location>
        <begin position="532"/>
        <end position="541"/>
    </location>
</feature>
<dbReference type="OrthoDB" id="3350156at2759"/>
<feature type="compositionally biased region" description="Basic and acidic residues" evidence="1">
    <location>
        <begin position="119"/>
        <end position="129"/>
    </location>
</feature>
<keyword evidence="2" id="KW-0812">Transmembrane</keyword>
<feature type="compositionally biased region" description="Polar residues" evidence="1">
    <location>
        <begin position="41"/>
        <end position="54"/>
    </location>
</feature>
<gene>
    <name evidence="3" type="ORF">JAAARDRAFT_59027</name>
</gene>
<dbReference type="InParanoid" id="A0A067Q2E8"/>
<feature type="region of interest" description="Disordered" evidence="1">
    <location>
        <begin position="21"/>
        <end position="78"/>
    </location>
</feature>
<feature type="region of interest" description="Disordered" evidence="1">
    <location>
        <begin position="721"/>
        <end position="742"/>
    </location>
</feature>
<reference evidence="4" key="1">
    <citation type="journal article" date="2014" name="Proc. Natl. Acad. Sci. U.S.A.">
        <title>Extensive sampling of basidiomycete genomes demonstrates inadequacy of the white-rot/brown-rot paradigm for wood decay fungi.</title>
        <authorList>
            <person name="Riley R."/>
            <person name="Salamov A.A."/>
            <person name="Brown D.W."/>
            <person name="Nagy L.G."/>
            <person name="Floudas D."/>
            <person name="Held B.W."/>
            <person name="Levasseur A."/>
            <person name="Lombard V."/>
            <person name="Morin E."/>
            <person name="Otillar R."/>
            <person name="Lindquist E.A."/>
            <person name="Sun H."/>
            <person name="LaButti K.M."/>
            <person name="Schmutz J."/>
            <person name="Jabbour D."/>
            <person name="Luo H."/>
            <person name="Baker S.E."/>
            <person name="Pisabarro A.G."/>
            <person name="Walton J.D."/>
            <person name="Blanchette R.A."/>
            <person name="Henrissat B."/>
            <person name="Martin F."/>
            <person name="Cullen D."/>
            <person name="Hibbett D.S."/>
            <person name="Grigoriev I.V."/>
        </authorList>
    </citation>
    <scope>NUCLEOTIDE SEQUENCE [LARGE SCALE GENOMIC DNA]</scope>
    <source>
        <strain evidence="4">MUCL 33604</strain>
    </source>
</reference>
<evidence type="ECO:0000256" key="2">
    <source>
        <dbReference type="SAM" id="Phobius"/>
    </source>
</evidence>
<feature type="compositionally biased region" description="Low complexity" evidence="1">
    <location>
        <begin position="339"/>
        <end position="356"/>
    </location>
</feature>
<name>A0A067Q2E8_9AGAM</name>
<feature type="compositionally biased region" description="Pro residues" evidence="1">
    <location>
        <begin position="383"/>
        <end position="392"/>
    </location>
</feature>
<feature type="transmembrane region" description="Helical" evidence="2">
    <location>
        <begin position="749"/>
        <end position="770"/>
    </location>
</feature>
<feature type="compositionally biased region" description="Polar residues" evidence="1">
    <location>
        <begin position="465"/>
        <end position="476"/>
    </location>
</feature>
<feature type="region of interest" description="Disordered" evidence="1">
    <location>
        <begin position="90"/>
        <end position="141"/>
    </location>
</feature>
<dbReference type="EMBL" id="KL197721">
    <property type="protein sequence ID" value="KDQ56771.1"/>
    <property type="molecule type" value="Genomic_DNA"/>
</dbReference>
<feature type="region of interest" description="Disordered" evidence="1">
    <location>
        <begin position="457"/>
        <end position="546"/>
    </location>
</feature>
<feature type="compositionally biased region" description="Low complexity" evidence="1">
    <location>
        <begin position="90"/>
        <end position="102"/>
    </location>
</feature>
<feature type="compositionally biased region" description="Polar residues" evidence="1">
    <location>
        <begin position="504"/>
        <end position="518"/>
    </location>
</feature>
<accession>A0A067Q2E8</accession>
<dbReference type="AlphaFoldDB" id="A0A067Q2E8"/>
<keyword evidence="2" id="KW-1133">Transmembrane helix</keyword>
<feature type="compositionally biased region" description="Basic and acidic residues" evidence="1">
    <location>
        <begin position="478"/>
        <end position="488"/>
    </location>
</feature>
<evidence type="ECO:0000313" key="3">
    <source>
        <dbReference type="EMBL" id="KDQ56771.1"/>
    </source>
</evidence>
<dbReference type="HOGENOM" id="CLU_020369_1_0_1"/>
<feature type="region of interest" description="Disordered" evidence="1">
    <location>
        <begin position="336"/>
        <end position="401"/>
    </location>
</feature>
<organism evidence="3 4">
    <name type="scientific">Jaapia argillacea MUCL 33604</name>
    <dbReference type="NCBI Taxonomy" id="933084"/>
    <lineage>
        <taxon>Eukaryota</taxon>
        <taxon>Fungi</taxon>
        <taxon>Dikarya</taxon>
        <taxon>Basidiomycota</taxon>
        <taxon>Agaricomycotina</taxon>
        <taxon>Agaricomycetes</taxon>
        <taxon>Agaricomycetidae</taxon>
        <taxon>Jaapiales</taxon>
        <taxon>Jaapiaceae</taxon>
        <taxon>Jaapia</taxon>
    </lineage>
</organism>
<keyword evidence="2" id="KW-0472">Membrane</keyword>
<evidence type="ECO:0000256" key="1">
    <source>
        <dbReference type="SAM" id="MobiDB-lite"/>
    </source>
</evidence>
<proteinExistence type="predicted"/>
<feature type="compositionally biased region" description="Low complexity" evidence="1">
    <location>
        <begin position="24"/>
        <end position="40"/>
    </location>
</feature>
<sequence length="774" mass="83508">MESIVPISTSTGTIRGLHLNIIDSPTSSSPSTQPLTIPTTNPTVSQSHPSTSLSIEVPPAGGILPSPPDSPSSDHSASSFPSVSSSFFFSSVPASPPQSQHSGTDPESYFDNISSNAQSDRDQSERGEGDGEEGGTQGLIIPSLTLPSALRRPTVFGKTVGDVRVLVLGGKAVANLKREIAGSLVHGNEDVVDVAEWEPADVEDEYEYDEDGSEGANVLRASTDWIEHRDAHGLEKFEASRNVEIWEGVGYEMHDDPSITVPRLLSLLHTPFQSLHSVLSSSPPNGLLANLVAGQMTPLWTCCVWVLDGAPTPLEQTLIDQVSPHIPIIVLPPLSQQASSPGRYPTPSTSTYPVSSSRRDRSSYPQLYETSRPHPRSRSRSGPPYPPAPRPPSQTFTPKLSSFTPANALALRQGIFRSPETLAMLRMEAGERFLWWREVERGVERIEGGKDVRASRADLVDLPASSPTRVRTASSPDDSERGMHEVLRSRPGKRKPSLHRDDTQTPSSGFGSQGYGNQSLSSRGSGSTASLSPPPPPPPPVSLIQPNQRTLPKRVRLGEKATLVTSSSSVRGWNKAEWEKDWEVTLSRDIARARARKAKHRLSTSSTLLAVPRDEGLRGGRRRASESVVRPVGGVEVRGVGFTGRGTMSMGGMSGGRMGVGLGLDPLHLPSLFAFSMSLVGPLKARLGRVFGFGMWGLRSGAGEREVGWKGEREREKRVLGREEEGEFEDEFGGEKEGRGRKRGGGMKIFGVGMALVGAFCAGIGLGFFWHCRR</sequence>